<dbReference type="InterPro" id="IPR041698">
    <property type="entry name" value="Methyltransf_25"/>
</dbReference>
<dbReference type="GO" id="GO:0008168">
    <property type="term" value="F:methyltransferase activity"/>
    <property type="evidence" value="ECO:0007669"/>
    <property type="project" value="UniProtKB-KW"/>
</dbReference>
<dbReference type="Pfam" id="PF13649">
    <property type="entry name" value="Methyltransf_25"/>
    <property type="match status" value="1"/>
</dbReference>
<name>A0ABN2F509_9ACTN</name>
<dbReference type="CDD" id="cd02440">
    <property type="entry name" value="AdoMet_MTases"/>
    <property type="match status" value="1"/>
</dbReference>
<dbReference type="EMBL" id="BAAANE010000004">
    <property type="protein sequence ID" value="GAA1631077.1"/>
    <property type="molecule type" value="Genomic_DNA"/>
</dbReference>
<evidence type="ECO:0000313" key="3">
    <source>
        <dbReference type="EMBL" id="GAA1631077.1"/>
    </source>
</evidence>
<protein>
    <submittedName>
        <fullName evidence="3">Class I SAM-dependent methyltransferase</fullName>
    </submittedName>
</protein>
<gene>
    <name evidence="3" type="ORF">GCM10009744_19050</name>
</gene>
<dbReference type="PANTHER" id="PTHR43861">
    <property type="entry name" value="TRANS-ACONITATE 2-METHYLTRANSFERASE-RELATED"/>
    <property type="match status" value="1"/>
</dbReference>
<feature type="domain" description="Methyltransferase" evidence="2">
    <location>
        <begin position="54"/>
        <end position="136"/>
    </location>
</feature>
<keyword evidence="4" id="KW-1185">Reference proteome</keyword>
<evidence type="ECO:0000256" key="1">
    <source>
        <dbReference type="ARBA" id="ARBA00022679"/>
    </source>
</evidence>
<accession>A0ABN2F509</accession>
<keyword evidence="1" id="KW-0808">Transferase</keyword>
<dbReference type="InterPro" id="IPR029063">
    <property type="entry name" value="SAM-dependent_MTases_sf"/>
</dbReference>
<sequence>MSGRAEDCPSRAYAAGVDEWSSGEIYESYVGRWSREVAKEFLSWLDQPPGLRWLDVGCGTGALTGTVLSTAGPVEVVGVDRSEGFVEYARKTVEDERVRFEVRAAEELTDESFDVVVSGLVLNFLPERLEVLRHLRAIGATVAVYVWDYAGGMQLMKYFWDAAVDLRPADREFDEGARFPFCNPDGLEGLFTAAGFSDVTTRAIVVPTVFKSFDDYWTPFLGGQGVAPAYLRGLDEPAQEALRDELKARLPIAEDGPISLTARAWAARGKS</sequence>
<dbReference type="SUPFAM" id="SSF53335">
    <property type="entry name" value="S-adenosyl-L-methionine-dependent methyltransferases"/>
    <property type="match status" value="1"/>
</dbReference>
<organism evidence="3 4">
    <name type="scientific">Kribbella alba</name>
    <dbReference type="NCBI Taxonomy" id="190197"/>
    <lineage>
        <taxon>Bacteria</taxon>
        <taxon>Bacillati</taxon>
        <taxon>Actinomycetota</taxon>
        <taxon>Actinomycetes</taxon>
        <taxon>Propionibacteriales</taxon>
        <taxon>Kribbellaceae</taxon>
        <taxon>Kribbella</taxon>
    </lineage>
</organism>
<comment type="caution">
    <text evidence="3">The sequence shown here is derived from an EMBL/GenBank/DDBJ whole genome shotgun (WGS) entry which is preliminary data.</text>
</comment>
<proteinExistence type="predicted"/>
<keyword evidence="3" id="KW-0489">Methyltransferase</keyword>
<evidence type="ECO:0000313" key="4">
    <source>
        <dbReference type="Proteomes" id="UP001501319"/>
    </source>
</evidence>
<dbReference type="Gene3D" id="3.40.50.150">
    <property type="entry name" value="Vaccinia Virus protein VP39"/>
    <property type="match status" value="1"/>
</dbReference>
<dbReference type="Proteomes" id="UP001501319">
    <property type="component" value="Unassembled WGS sequence"/>
</dbReference>
<reference evidence="3 4" key="1">
    <citation type="journal article" date="2019" name="Int. J. Syst. Evol. Microbiol.">
        <title>The Global Catalogue of Microorganisms (GCM) 10K type strain sequencing project: providing services to taxonomists for standard genome sequencing and annotation.</title>
        <authorList>
            <consortium name="The Broad Institute Genomics Platform"/>
            <consortium name="The Broad Institute Genome Sequencing Center for Infectious Disease"/>
            <person name="Wu L."/>
            <person name="Ma J."/>
        </authorList>
    </citation>
    <scope>NUCLEOTIDE SEQUENCE [LARGE SCALE GENOMIC DNA]</scope>
    <source>
        <strain evidence="3 4">JCM 14306</strain>
    </source>
</reference>
<evidence type="ECO:0000259" key="2">
    <source>
        <dbReference type="Pfam" id="PF13649"/>
    </source>
</evidence>
<dbReference type="GO" id="GO:0032259">
    <property type="term" value="P:methylation"/>
    <property type="evidence" value="ECO:0007669"/>
    <property type="project" value="UniProtKB-KW"/>
</dbReference>